<dbReference type="GO" id="GO:0016853">
    <property type="term" value="F:isomerase activity"/>
    <property type="evidence" value="ECO:0007669"/>
    <property type="project" value="UniProtKB-KW"/>
</dbReference>
<evidence type="ECO:0000313" key="3">
    <source>
        <dbReference type="Proteomes" id="UP000265520"/>
    </source>
</evidence>
<feature type="compositionally biased region" description="Basic and acidic residues" evidence="1">
    <location>
        <begin position="64"/>
        <end position="73"/>
    </location>
</feature>
<evidence type="ECO:0000256" key="1">
    <source>
        <dbReference type="SAM" id="MobiDB-lite"/>
    </source>
</evidence>
<feature type="compositionally biased region" description="Polar residues" evidence="1">
    <location>
        <begin position="52"/>
        <end position="61"/>
    </location>
</feature>
<proteinExistence type="predicted"/>
<keyword evidence="3" id="KW-1185">Reference proteome</keyword>
<name>A0A392QN82_9FABA</name>
<dbReference type="Proteomes" id="UP000265520">
    <property type="component" value="Unassembled WGS sequence"/>
</dbReference>
<dbReference type="EMBL" id="LXQA010143274">
    <property type="protein sequence ID" value="MCI24735.1"/>
    <property type="molecule type" value="Genomic_DNA"/>
</dbReference>
<keyword evidence="2" id="KW-0413">Isomerase</keyword>
<sequence>MGEMHNCLLTHVMKKTKKNKLKDHGKEEIAQVKETNVTVQDEKHSEGEEVKTTTNQNNVSHANVGDDGKQSNN</sequence>
<dbReference type="AlphaFoldDB" id="A0A392QN82"/>
<feature type="non-terminal residue" evidence="2">
    <location>
        <position position="73"/>
    </location>
</feature>
<feature type="region of interest" description="Disordered" evidence="1">
    <location>
        <begin position="17"/>
        <end position="73"/>
    </location>
</feature>
<protein>
    <submittedName>
        <fullName evidence="2">Peptidyl-prolyl cis-trans isomerase FKBP53-like</fullName>
    </submittedName>
</protein>
<comment type="caution">
    <text evidence="2">The sequence shown here is derived from an EMBL/GenBank/DDBJ whole genome shotgun (WGS) entry which is preliminary data.</text>
</comment>
<evidence type="ECO:0000313" key="2">
    <source>
        <dbReference type="EMBL" id="MCI24735.1"/>
    </source>
</evidence>
<accession>A0A392QN82</accession>
<feature type="compositionally biased region" description="Basic and acidic residues" evidence="1">
    <location>
        <begin position="40"/>
        <end position="51"/>
    </location>
</feature>
<reference evidence="2 3" key="1">
    <citation type="journal article" date="2018" name="Front. Plant Sci.">
        <title>Red Clover (Trifolium pratense) and Zigzag Clover (T. medium) - A Picture of Genomic Similarities and Differences.</title>
        <authorList>
            <person name="Dluhosova J."/>
            <person name="Istvanek J."/>
            <person name="Nedelnik J."/>
            <person name="Repkova J."/>
        </authorList>
    </citation>
    <scope>NUCLEOTIDE SEQUENCE [LARGE SCALE GENOMIC DNA]</scope>
    <source>
        <strain evidence="3">cv. 10/8</strain>
        <tissue evidence="2">Leaf</tissue>
    </source>
</reference>
<feature type="compositionally biased region" description="Basic and acidic residues" evidence="1">
    <location>
        <begin position="22"/>
        <end position="31"/>
    </location>
</feature>
<organism evidence="2 3">
    <name type="scientific">Trifolium medium</name>
    <dbReference type="NCBI Taxonomy" id="97028"/>
    <lineage>
        <taxon>Eukaryota</taxon>
        <taxon>Viridiplantae</taxon>
        <taxon>Streptophyta</taxon>
        <taxon>Embryophyta</taxon>
        <taxon>Tracheophyta</taxon>
        <taxon>Spermatophyta</taxon>
        <taxon>Magnoliopsida</taxon>
        <taxon>eudicotyledons</taxon>
        <taxon>Gunneridae</taxon>
        <taxon>Pentapetalae</taxon>
        <taxon>rosids</taxon>
        <taxon>fabids</taxon>
        <taxon>Fabales</taxon>
        <taxon>Fabaceae</taxon>
        <taxon>Papilionoideae</taxon>
        <taxon>50 kb inversion clade</taxon>
        <taxon>NPAAA clade</taxon>
        <taxon>Hologalegina</taxon>
        <taxon>IRL clade</taxon>
        <taxon>Trifolieae</taxon>
        <taxon>Trifolium</taxon>
    </lineage>
</organism>